<keyword evidence="9" id="KW-1185">Reference proteome</keyword>
<evidence type="ECO:0000313" key="8">
    <source>
        <dbReference type="EMBL" id="CAG9110685.1"/>
    </source>
</evidence>
<evidence type="ECO:0000313" key="9">
    <source>
        <dbReference type="Proteomes" id="UP000653454"/>
    </source>
</evidence>
<dbReference type="GO" id="GO:0015267">
    <property type="term" value="F:channel activity"/>
    <property type="evidence" value="ECO:0007669"/>
    <property type="project" value="TreeGrafter"/>
</dbReference>
<evidence type="ECO:0000256" key="5">
    <source>
        <dbReference type="ARBA" id="ARBA00023136"/>
    </source>
</evidence>
<feature type="transmembrane region" description="Helical" evidence="7">
    <location>
        <begin position="98"/>
        <end position="119"/>
    </location>
</feature>
<evidence type="ECO:0000256" key="6">
    <source>
        <dbReference type="ARBA" id="ARBA00049743"/>
    </source>
</evidence>
<dbReference type="AlphaFoldDB" id="A0A8S4E6D5"/>
<comment type="caution">
    <text evidence="8">The sequence shown here is derived from an EMBL/GenBank/DDBJ whole genome shotgun (WGS) entry which is preliminary data.</text>
</comment>
<protein>
    <recommendedName>
        <fullName evidence="6">Mitochondrial inner membrane protein Mpv17</fullName>
    </recommendedName>
</protein>
<keyword evidence="3 7" id="KW-0812">Transmembrane</keyword>
<evidence type="ECO:0000256" key="1">
    <source>
        <dbReference type="ARBA" id="ARBA00004141"/>
    </source>
</evidence>
<dbReference type="Pfam" id="PF04117">
    <property type="entry name" value="Mpv17_PMP22"/>
    <property type="match status" value="1"/>
</dbReference>
<dbReference type="EMBL" id="CAJHNJ030000012">
    <property type="protein sequence ID" value="CAG9110685.1"/>
    <property type="molecule type" value="Genomic_DNA"/>
</dbReference>
<gene>
    <name evidence="8" type="ORF">PLXY2_LOCUS4422</name>
</gene>
<dbReference type="GO" id="GO:0016020">
    <property type="term" value="C:membrane"/>
    <property type="evidence" value="ECO:0007669"/>
    <property type="project" value="UniProtKB-SubCell"/>
</dbReference>
<evidence type="ECO:0000256" key="7">
    <source>
        <dbReference type="RuleBase" id="RU363053"/>
    </source>
</evidence>
<dbReference type="PANTHER" id="PTHR11266">
    <property type="entry name" value="PEROXISOMAL MEMBRANE PROTEIN 2, PXMP2 MPV17"/>
    <property type="match status" value="1"/>
</dbReference>
<proteinExistence type="inferred from homology"/>
<organism evidence="8 9">
    <name type="scientific">Plutella xylostella</name>
    <name type="common">Diamondback moth</name>
    <name type="synonym">Plutella maculipennis</name>
    <dbReference type="NCBI Taxonomy" id="51655"/>
    <lineage>
        <taxon>Eukaryota</taxon>
        <taxon>Metazoa</taxon>
        <taxon>Ecdysozoa</taxon>
        <taxon>Arthropoda</taxon>
        <taxon>Hexapoda</taxon>
        <taxon>Insecta</taxon>
        <taxon>Pterygota</taxon>
        <taxon>Neoptera</taxon>
        <taxon>Endopterygota</taxon>
        <taxon>Lepidoptera</taxon>
        <taxon>Glossata</taxon>
        <taxon>Ditrysia</taxon>
        <taxon>Yponomeutoidea</taxon>
        <taxon>Plutellidae</taxon>
        <taxon>Plutella</taxon>
    </lineage>
</organism>
<dbReference type="Proteomes" id="UP000653454">
    <property type="component" value="Unassembled WGS sequence"/>
</dbReference>
<evidence type="ECO:0000256" key="2">
    <source>
        <dbReference type="ARBA" id="ARBA00006824"/>
    </source>
</evidence>
<comment type="similarity">
    <text evidence="2 7">Belongs to the peroxisomal membrane protein PXMP2/4 family.</text>
</comment>
<evidence type="ECO:0000256" key="4">
    <source>
        <dbReference type="ARBA" id="ARBA00022989"/>
    </source>
</evidence>
<evidence type="ECO:0000256" key="3">
    <source>
        <dbReference type="ARBA" id="ARBA00022692"/>
    </source>
</evidence>
<dbReference type="InterPro" id="IPR007248">
    <property type="entry name" value="Mpv17_PMP22"/>
</dbReference>
<name>A0A8S4E6D5_PLUXY</name>
<dbReference type="GO" id="GO:0005739">
    <property type="term" value="C:mitochondrion"/>
    <property type="evidence" value="ECO:0007669"/>
    <property type="project" value="TreeGrafter"/>
</dbReference>
<keyword evidence="5 7" id="KW-0472">Membrane</keyword>
<accession>A0A8S4E6D5</accession>
<dbReference type="GO" id="GO:1901858">
    <property type="term" value="P:regulation of mitochondrial DNA metabolic process"/>
    <property type="evidence" value="ECO:0007669"/>
    <property type="project" value="TreeGrafter"/>
</dbReference>
<dbReference type="OrthoDB" id="430207at2759"/>
<reference evidence="8" key="1">
    <citation type="submission" date="2020-11" db="EMBL/GenBank/DDBJ databases">
        <authorList>
            <person name="Whiteford S."/>
        </authorList>
    </citation>
    <scope>NUCLEOTIDE SEQUENCE</scope>
</reference>
<comment type="subcellular location">
    <subcellularLocation>
        <location evidence="1">Membrane</location>
        <topology evidence="1">Multi-pass membrane protein</topology>
    </subcellularLocation>
</comment>
<feature type="transmembrane region" description="Helical" evidence="7">
    <location>
        <begin position="59"/>
        <end position="78"/>
    </location>
</feature>
<keyword evidence="4 7" id="KW-1133">Transmembrane helix</keyword>
<dbReference type="PANTHER" id="PTHR11266:SF17">
    <property type="entry name" value="PROTEIN MPV17"/>
    <property type="match status" value="1"/>
</dbReference>
<sequence length="188" mass="21413">MSTAITKARGLFKLYQNALNRRPYLMQAVQAGTLMGAGDIISQTLIEKKSFKDYEIKRTLQFSSIGFFVGGPALRIWYGILNKYIGASGKTVALKKVFIDQFIFAPAFLLFLLGAVGTLQGKSWRVVKSDLEANYPDVLLANYYIWPWVQLANFYFTPLQYQVLVVQSVALFWNTYLSWKTNKKHVSD</sequence>